<evidence type="ECO:0000313" key="3">
    <source>
        <dbReference type="Proteomes" id="UP001230188"/>
    </source>
</evidence>
<dbReference type="InterPro" id="IPR041698">
    <property type="entry name" value="Methyltransf_25"/>
</dbReference>
<gene>
    <name evidence="2" type="ORF">CTAYLR_009264</name>
</gene>
<comment type="caution">
    <text evidence="2">The sequence shown here is derived from an EMBL/GenBank/DDBJ whole genome shotgun (WGS) entry which is preliminary data.</text>
</comment>
<evidence type="ECO:0000313" key="2">
    <source>
        <dbReference type="EMBL" id="KAJ8598973.1"/>
    </source>
</evidence>
<dbReference type="PANTHER" id="PTHR43591:SF24">
    <property type="entry name" value="2-METHOXY-6-POLYPRENYL-1,4-BENZOQUINOL METHYLASE, MITOCHONDRIAL"/>
    <property type="match status" value="1"/>
</dbReference>
<dbReference type="CDD" id="cd02440">
    <property type="entry name" value="AdoMet_MTases"/>
    <property type="match status" value="1"/>
</dbReference>
<dbReference type="AlphaFoldDB" id="A0AAD7U8A8"/>
<protein>
    <recommendedName>
        <fullName evidence="1">Methyltransferase domain-containing protein</fullName>
    </recommendedName>
</protein>
<dbReference type="GO" id="GO:0008168">
    <property type="term" value="F:methyltransferase activity"/>
    <property type="evidence" value="ECO:0007669"/>
    <property type="project" value="TreeGrafter"/>
</dbReference>
<feature type="domain" description="Methyltransferase" evidence="1">
    <location>
        <begin position="44"/>
        <end position="138"/>
    </location>
</feature>
<sequence length="272" mass="28858">MVGAVTSFAGAGTSIYSALFEQNRPAWELFLRVTREAIGDAGDVLDVASGPGEPAVTIARSIKGARVTASDKEESMTVKAAARAAKAGASLEVIVASAEDIPRSPASFDVVTMSYGLSFVSDKPRVVAEVARVLRPGGTFAVSYWRESQAIRICEAISEKIGSRELAARDPLGCARPGFMETLLGDGWTDVTHESGSYDYTFESADDAFSAMTLPMRSTLAHLAEGTPDVWAKARVVFDAFVAEHHGHNTGEGGLILGPNTFGLTVARKRKE</sequence>
<dbReference type="InterPro" id="IPR029063">
    <property type="entry name" value="SAM-dependent_MTases_sf"/>
</dbReference>
<accession>A0AAD7U8A8</accession>
<name>A0AAD7U8A8_9STRA</name>
<keyword evidence="3" id="KW-1185">Reference proteome</keyword>
<evidence type="ECO:0000259" key="1">
    <source>
        <dbReference type="Pfam" id="PF13649"/>
    </source>
</evidence>
<dbReference type="SUPFAM" id="SSF53335">
    <property type="entry name" value="S-adenosyl-L-methionine-dependent methyltransferases"/>
    <property type="match status" value="1"/>
</dbReference>
<dbReference type="Proteomes" id="UP001230188">
    <property type="component" value="Unassembled WGS sequence"/>
</dbReference>
<proteinExistence type="predicted"/>
<dbReference type="EMBL" id="JAQMWT010000598">
    <property type="protein sequence ID" value="KAJ8598973.1"/>
    <property type="molecule type" value="Genomic_DNA"/>
</dbReference>
<dbReference type="Gene3D" id="3.40.50.150">
    <property type="entry name" value="Vaccinia Virus protein VP39"/>
    <property type="match status" value="1"/>
</dbReference>
<dbReference type="PANTHER" id="PTHR43591">
    <property type="entry name" value="METHYLTRANSFERASE"/>
    <property type="match status" value="1"/>
</dbReference>
<dbReference type="Pfam" id="PF13649">
    <property type="entry name" value="Methyltransf_25"/>
    <property type="match status" value="1"/>
</dbReference>
<organism evidence="2 3">
    <name type="scientific">Chrysophaeum taylorii</name>
    <dbReference type="NCBI Taxonomy" id="2483200"/>
    <lineage>
        <taxon>Eukaryota</taxon>
        <taxon>Sar</taxon>
        <taxon>Stramenopiles</taxon>
        <taxon>Ochrophyta</taxon>
        <taxon>Pelagophyceae</taxon>
        <taxon>Pelagomonadales</taxon>
        <taxon>Pelagomonadaceae</taxon>
        <taxon>Chrysophaeum</taxon>
    </lineage>
</organism>
<reference evidence="2" key="1">
    <citation type="submission" date="2023-01" db="EMBL/GenBank/DDBJ databases">
        <title>Metagenome sequencing of chrysophaentin producing Chrysophaeum taylorii.</title>
        <authorList>
            <person name="Davison J."/>
            <person name="Bewley C."/>
        </authorList>
    </citation>
    <scope>NUCLEOTIDE SEQUENCE</scope>
    <source>
        <strain evidence="2">NIES-1699</strain>
    </source>
</reference>